<evidence type="ECO:0000313" key="2">
    <source>
        <dbReference type="Proteomes" id="UP001652626"/>
    </source>
</evidence>
<feature type="signal peptide" evidence="1">
    <location>
        <begin position="1"/>
        <end position="21"/>
    </location>
</feature>
<keyword evidence="2" id="KW-1185">Reference proteome</keyword>
<accession>A0ABM4AX79</accession>
<feature type="chain" id="PRO_5045900396" evidence="1">
    <location>
        <begin position="22"/>
        <end position="133"/>
    </location>
</feature>
<keyword evidence="1" id="KW-0732">Signal</keyword>
<dbReference type="RefSeq" id="XP_064075896.1">
    <property type="nucleotide sequence ID" value="XM_064219826.1"/>
</dbReference>
<sequence length="133" mass="15171">MLKLAAIVSLMLVATWSQAESRRYKREAASSRDSDTGSSLWAASISCDSCGSECASACGTRHFRSCCFNYLRKKRGPDSLKFLSHNFHDWTDNLKPRSFAVDDVPDIWSMMPGDYKPYPYDDMFENRLQAYET</sequence>
<name>A0ABM4AX79_VANTA</name>
<evidence type="ECO:0000256" key="1">
    <source>
        <dbReference type="SAM" id="SignalP"/>
    </source>
</evidence>
<proteinExistence type="predicted"/>
<dbReference type="GeneID" id="113403542"/>
<dbReference type="Proteomes" id="UP001652626">
    <property type="component" value="Chromosome 29"/>
</dbReference>
<gene>
    <name evidence="3" type="primary">LOC113403542</name>
</gene>
<evidence type="ECO:0000313" key="3">
    <source>
        <dbReference type="RefSeq" id="XP_064075896.1"/>
    </source>
</evidence>
<reference evidence="3" key="1">
    <citation type="submission" date="2025-08" db="UniProtKB">
        <authorList>
            <consortium name="RefSeq"/>
        </authorList>
    </citation>
    <scope>IDENTIFICATION</scope>
    <source>
        <tissue evidence="3">Whole body</tissue>
    </source>
</reference>
<organism evidence="2 3">
    <name type="scientific">Vanessa tameamea</name>
    <name type="common">Kamehameha butterfly</name>
    <dbReference type="NCBI Taxonomy" id="334116"/>
    <lineage>
        <taxon>Eukaryota</taxon>
        <taxon>Metazoa</taxon>
        <taxon>Ecdysozoa</taxon>
        <taxon>Arthropoda</taxon>
        <taxon>Hexapoda</taxon>
        <taxon>Insecta</taxon>
        <taxon>Pterygota</taxon>
        <taxon>Neoptera</taxon>
        <taxon>Endopterygota</taxon>
        <taxon>Lepidoptera</taxon>
        <taxon>Glossata</taxon>
        <taxon>Ditrysia</taxon>
        <taxon>Papilionoidea</taxon>
        <taxon>Nymphalidae</taxon>
        <taxon>Nymphalinae</taxon>
        <taxon>Vanessa</taxon>
    </lineage>
</organism>
<protein>
    <submittedName>
        <fullName evidence="3">Uncharacterized protein LOC113403542 isoform X1</fullName>
    </submittedName>
</protein>